<evidence type="ECO:0000256" key="1">
    <source>
        <dbReference type="PROSITE-ProRule" id="PRU00169"/>
    </source>
</evidence>
<dbReference type="SUPFAM" id="SSF52172">
    <property type="entry name" value="CheY-like"/>
    <property type="match status" value="1"/>
</dbReference>
<dbReference type="STRING" id="1129374.AJE_15005"/>
<dbReference type="SMART" id="SM00448">
    <property type="entry name" value="REC"/>
    <property type="match status" value="1"/>
</dbReference>
<dbReference type="eggNOG" id="COG0784">
    <property type="taxonomic scope" value="Bacteria"/>
</dbReference>
<dbReference type="Gene3D" id="3.40.50.2300">
    <property type="match status" value="1"/>
</dbReference>
<protein>
    <recommendedName>
        <fullName evidence="2">Response regulatory domain-containing protein</fullName>
    </recommendedName>
</protein>
<dbReference type="RefSeq" id="WP_008951551.1">
    <property type="nucleotide sequence ID" value="NZ_AHTH01000048.1"/>
</dbReference>
<dbReference type="EMBL" id="AHTH01000048">
    <property type="protein sequence ID" value="EHR39999.1"/>
    <property type="molecule type" value="Genomic_DNA"/>
</dbReference>
<comment type="caution">
    <text evidence="1">Lacks conserved residue(s) required for the propagation of feature annotation.</text>
</comment>
<dbReference type="PANTHER" id="PTHR43228">
    <property type="entry name" value="TWO-COMPONENT RESPONSE REGULATOR"/>
    <property type="match status" value="1"/>
</dbReference>
<dbReference type="InterPro" id="IPR052048">
    <property type="entry name" value="ST_Response_Regulator"/>
</dbReference>
<sequence length="543" mass="63011">MENVPKRDERILIIDEQPLSQSYLRYSLEQLGYQNTIIADKPQIALNLCRENKFDLIICSYNQADGKKDGFQLFEELKLAGLHKLSTGIIFISAETDPTLVHSVIELQPDEFLAKPFVIKDLQLRIERVLKRKHQLRPLYQLIDTQQYDTAVQLIDEQLADAGQRKWFPLMLKLKGDILLTQHQFAEAEHFFLAMLNIQPFSWAKMGLVRCYVQQGREELALQELESLLLRTESRLFALDLLSELEFKQQRYQRAQQHLIDAADLAPRNLFRQQKLLQLSRLNHDYETQYRAAKDMVKYARYSVFEQPDLYLNLARASIDFALASESEEQHSRLNRQANQSLQTLQKQFSKQALSEQQQVLQARLLYLQDHKDKAKALLRDLKTDQPITSLEDALDKAKALHEVGLTDAAEQLFSQISQHCKQQQPDPLLGAYLQQEVTERRQMQQGPRELNNSAVQLYQRGHWEQAFEAFTLAHKVMPKNAGIALNLLQTLLTSPRPLCAPDLRYRLLQQCELVVAGATLKPEQQRRYEQLKSKQQPLQMNG</sequence>
<dbReference type="Gene3D" id="1.25.40.10">
    <property type="entry name" value="Tetratricopeptide repeat domain"/>
    <property type="match status" value="2"/>
</dbReference>
<dbReference type="Pfam" id="PF00072">
    <property type="entry name" value="Response_reg"/>
    <property type="match status" value="1"/>
</dbReference>
<dbReference type="InterPro" id="IPR011990">
    <property type="entry name" value="TPR-like_helical_dom_sf"/>
</dbReference>
<dbReference type="PATRIC" id="fig|1129374.4.peg.2972"/>
<organism evidence="3 4">
    <name type="scientific">Alishewanella jeotgali KCTC 22429</name>
    <dbReference type="NCBI Taxonomy" id="1129374"/>
    <lineage>
        <taxon>Bacteria</taxon>
        <taxon>Pseudomonadati</taxon>
        <taxon>Pseudomonadota</taxon>
        <taxon>Gammaproteobacteria</taxon>
        <taxon>Alteromonadales</taxon>
        <taxon>Alteromonadaceae</taxon>
        <taxon>Alishewanella</taxon>
    </lineage>
</organism>
<name>H3ZHZ3_9ALTE</name>
<dbReference type="PANTHER" id="PTHR43228:SF1">
    <property type="entry name" value="TWO-COMPONENT RESPONSE REGULATOR ARR22"/>
    <property type="match status" value="1"/>
</dbReference>
<dbReference type="AlphaFoldDB" id="H3ZHZ3"/>
<proteinExistence type="predicted"/>
<reference evidence="3 4" key="1">
    <citation type="journal article" date="2012" name="J. Bacteriol.">
        <title>Genome Sequence of Extracellular-Protease-Producing Alishewanella jeotgali Isolated from Traditional Korean Fermented Seafood.</title>
        <authorList>
            <person name="Jung J."/>
            <person name="Chun J."/>
            <person name="Park W."/>
        </authorList>
    </citation>
    <scope>NUCLEOTIDE SEQUENCE [LARGE SCALE GENOMIC DNA]</scope>
    <source>
        <strain evidence="3 4">KCTC 22429</strain>
    </source>
</reference>
<dbReference type="Proteomes" id="UP000012046">
    <property type="component" value="Unassembled WGS sequence"/>
</dbReference>
<keyword evidence="4" id="KW-1185">Reference proteome</keyword>
<dbReference type="InterPro" id="IPR001789">
    <property type="entry name" value="Sig_transdc_resp-reg_receiver"/>
</dbReference>
<comment type="caution">
    <text evidence="3">The sequence shown here is derived from an EMBL/GenBank/DDBJ whole genome shotgun (WGS) entry which is preliminary data.</text>
</comment>
<feature type="domain" description="Response regulatory" evidence="2">
    <location>
        <begin position="10"/>
        <end position="130"/>
    </location>
</feature>
<gene>
    <name evidence="3" type="ORF">AJE_15005</name>
</gene>
<dbReference type="PROSITE" id="PS50110">
    <property type="entry name" value="RESPONSE_REGULATORY"/>
    <property type="match status" value="1"/>
</dbReference>
<dbReference type="SUPFAM" id="SSF48452">
    <property type="entry name" value="TPR-like"/>
    <property type="match status" value="2"/>
</dbReference>
<evidence type="ECO:0000313" key="4">
    <source>
        <dbReference type="Proteomes" id="UP000012046"/>
    </source>
</evidence>
<evidence type="ECO:0000259" key="2">
    <source>
        <dbReference type="PROSITE" id="PS50110"/>
    </source>
</evidence>
<dbReference type="InterPro" id="IPR011006">
    <property type="entry name" value="CheY-like_superfamily"/>
</dbReference>
<evidence type="ECO:0000313" key="3">
    <source>
        <dbReference type="EMBL" id="EHR39999.1"/>
    </source>
</evidence>
<accession>H3ZHZ3</accession>
<dbReference type="GO" id="GO:0000160">
    <property type="term" value="P:phosphorelay signal transduction system"/>
    <property type="evidence" value="ECO:0007669"/>
    <property type="project" value="InterPro"/>
</dbReference>
<dbReference type="eggNOG" id="COG0457">
    <property type="taxonomic scope" value="Bacteria"/>
</dbReference>